<sequence>MEEVLRAWGLDQGEMHRIHPSAWEVEGRYVLKEYLNPEELEQNVRVLEALRRLQIPAARVVRTISGKSLVQYGGNCYLLTRKLPGKPLSDIWQNRTLARKMGETIGILQLAFRHCEDELKLQENSLLDETKGWVREELARTGWSLVEELEFVHAQTGLEMYYAQLPCQLIHRDVHFGNFLFDGDELSGYLDFDLTQRNIRIFDPCYFLLGLLANEKNPTARKKDWLELQDCTFSGYDNKISMNLAECRTIPYVMECIELLFAAYFSRISNWDSARGAAEVFRFIRSIERELVRP</sequence>
<comment type="similarity">
    <text evidence="1">Belongs to the pseudomonas-type ThrB family.</text>
</comment>
<dbReference type="Gene3D" id="3.30.200.20">
    <property type="entry name" value="Phosphorylase Kinase, domain 1"/>
    <property type="match status" value="1"/>
</dbReference>
<dbReference type="InterPro" id="IPR002575">
    <property type="entry name" value="Aminoglycoside_PTrfase"/>
</dbReference>
<keyword evidence="4" id="KW-1185">Reference proteome</keyword>
<comment type="caution">
    <text evidence="3">The sequence shown here is derived from an EMBL/GenBank/DDBJ whole genome shotgun (WGS) entry which is preliminary data.</text>
</comment>
<gene>
    <name evidence="3" type="ORF">NE695_13090</name>
</gene>
<feature type="domain" description="Aminoglycoside phosphotransferase" evidence="2">
    <location>
        <begin position="24"/>
        <end position="206"/>
    </location>
</feature>
<reference evidence="3 4" key="1">
    <citation type="submission" date="2022-06" db="EMBL/GenBank/DDBJ databases">
        <title>Isolation of gut microbiota from human fecal samples.</title>
        <authorList>
            <person name="Pamer E.G."/>
            <person name="Barat B."/>
            <person name="Waligurski E."/>
            <person name="Medina S."/>
            <person name="Paddock L."/>
            <person name="Mostad J."/>
        </authorList>
    </citation>
    <scope>NUCLEOTIDE SEQUENCE [LARGE SCALE GENOMIC DNA]</scope>
    <source>
        <strain evidence="3 4">DFI.9.73</strain>
    </source>
</reference>
<dbReference type="InterPro" id="IPR050249">
    <property type="entry name" value="Pseudomonas-type_ThrB"/>
</dbReference>
<dbReference type="PANTHER" id="PTHR21064">
    <property type="entry name" value="AMINOGLYCOSIDE PHOSPHOTRANSFERASE DOMAIN-CONTAINING PROTEIN-RELATED"/>
    <property type="match status" value="1"/>
</dbReference>
<dbReference type="PANTHER" id="PTHR21064:SF6">
    <property type="entry name" value="AMINOGLYCOSIDE PHOSPHOTRANSFERASE DOMAIN-CONTAINING PROTEIN"/>
    <property type="match status" value="1"/>
</dbReference>
<protein>
    <submittedName>
        <fullName evidence="3">Phosphotransferase</fullName>
    </submittedName>
</protein>
<dbReference type="Gene3D" id="3.90.1200.10">
    <property type="match status" value="1"/>
</dbReference>
<dbReference type="EMBL" id="JANFZH010000032">
    <property type="protein sequence ID" value="MCQ4840843.1"/>
    <property type="molecule type" value="Genomic_DNA"/>
</dbReference>
<evidence type="ECO:0000313" key="4">
    <source>
        <dbReference type="Proteomes" id="UP001524473"/>
    </source>
</evidence>
<evidence type="ECO:0000256" key="1">
    <source>
        <dbReference type="ARBA" id="ARBA00038240"/>
    </source>
</evidence>
<proteinExistence type="inferred from homology"/>
<name>A0ABT1S1N9_9FIRM</name>
<dbReference type="RefSeq" id="WP_256192072.1">
    <property type="nucleotide sequence ID" value="NZ_CAJKKG010000024.1"/>
</dbReference>
<evidence type="ECO:0000259" key="2">
    <source>
        <dbReference type="Pfam" id="PF01636"/>
    </source>
</evidence>
<dbReference type="InterPro" id="IPR011009">
    <property type="entry name" value="Kinase-like_dom_sf"/>
</dbReference>
<evidence type="ECO:0000313" key="3">
    <source>
        <dbReference type="EMBL" id="MCQ4840843.1"/>
    </source>
</evidence>
<dbReference type="Pfam" id="PF01636">
    <property type="entry name" value="APH"/>
    <property type="match status" value="1"/>
</dbReference>
<dbReference type="SUPFAM" id="SSF56112">
    <property type="entry name" value="Protein kinase-like (PK-like)"/>
    <property type="match status" value="1"/>
</dbReference>
<organism evidence="3 4">
    <name type="scientific">Neglectibacter timonensis</name>
    <dbReference type="NCBI Taxonomy" id="1776382"/>
    <lineage>
        <taxon>Bacteria</taxon>
        <taxon>Bacillati</taxon>
        <taxon>Bacillota</taxon>
        <taxon>Clostridia</taxon>
        <taxon>Eubacteriales</taxon>
        <taxon>Oscillospiraceae</taxon>
        <taxon>Neglectibacter</taxon>
    </lineage>
</organism>
<accession>A0ABT1S1N9</accession>
<dbReference type="Proteomes" id="UP001524473">
    <property type="component" value="Unassembled WGS sequence"/>
</dbReference>